<keyword evidence="1" id="KW-0472">Membrane</keyword>
<evidence type="ECO:0000256" key="1">
    <source>
        <dbReference type="SAM" id="Phobius"/>
    </source>
</evidence>
<evidence type="ECO:0000313" key="2">
    <source>
        <dbReference type="EMBL" id="RUS65932.1"/>
    </source>
</evidence>
<dbReference type="InterPro" id="IPR012902">
    <property type="entry name" value="N_methyl_site"/>
</dbReference>
<dbReference type="Pfam" id="PF07963">
    <property type="entry name" value="N_methyl"/>
    <property type="match status" value="1"/>
</dbReference>
<proteinExistence type="predicted"/>
<sequence length="134" mass="14564">MKQVIQQRARGFTLIELMIVVAVVGILAAFAYPSFVEFLKRGYRTDARAVLMEAAHTLQRSYSVKNTYAGVALPANLTRSPENGTQRYTISITSQTATDFQVQAVPNFADDCGTLTLTAAGVRGAAGDVDKCWK</sequence>
<keyword evidence="1" id="KW-1133">Transmembrane helix</keyword>
<dbReference type="AlphaFoldDB" id="A0A433SB25"/>
<accession>A0A433SB25</accession>
<dbReference type="OrthoDB" id="8592370at2"/>
<dbReference type="EMBL" id="PQSP01000008">
    <property type="protein sequence ID" value="RUS65932.1"/>
    <property type="molecule type" value="Genomic_DNA"/>
</dbReference>
<organism evidence="2 3">
    <name type="scientific">Saezia sanguinis</name>
    <dbReference type="NCBI Taxonomy" id="1965230"/>
    <lineage>
        <taxon>Bacteria</taxon>
        <taxon>Pseudomonadati</taxon>
        <taxon>Pseudomonadota</taxon>
        <taxon>Betaproteobacteria</taxon>
        <taxon>Burkholderiales</taxon>
        <taxon>Saeziaceae</taxon>
        <taxon>Saezia</taxon>
    </lineage>
</organism>
<feature type="transmembrane region" description="Helical" evidence="1">
    <location>
        <begin position="12"/>
        <end position="32"/>
    </location>
</feature>
<name>A0A433SB25_9BURK</name>
<dbReference type="PROSITE" id="PS00409">
    <property type="entry name" value="PROKAR_NTER_METHYL"/>
    <property type="match status" value="1"/>
</dbReference>
<protein>
    <submittedName>
        <fullName evidence="2">Fimbrial protein</fullName>
    </submittedName>
</protein>
<dbReference type="Proteomes" id="UP000286947">
    <property type="component" value="Unassembled WGS sequence"/>
</dbReference>
<gene>
    <name evidence="2" type="primary">pilE1</name>
    <name evidence="2" type="ORF">CUZ56_02532</name>
</gene>
<keyword evidence="1" id="KW-0812">Transmembrane</keyword>
<dbReference type="GO" id="GO:0043683">
    <property type="term" value="P:type IV pilus assembly"/>
    <property type="evidence" value="ECO:0007669"/>
    <property type="project" value="InterPro"/>
</dbReference>
<dbReference type="RefSeq" id="WP_126980705.1">
    <property type="nucleotide sequence ID" value="NZ_CAWUGC010000009.1"/>
</dbReference>
<dbReference type="InterPro" id="IPR045584">
    <property type="entry name" value="Pilin-like"/>
</dbReference>
<dbReference type="NCBIfam" id="TIGR02532">
    <property type="entry name" value="IV_pilin_GFxxxE"/>
    <property type="match status" value="1"/>
</dbReference>
<dbReference type="InterPro" id="IPR031982">
    <property type="entry name" value="PilE-like"/>
</dbReference>
<reference evidence="2 3" key="1">
    <citation type="submission" date="2018-01" db="EMBL/GenBank/DDBJ databases">
        <title>Saezia sanguinis gen. nov., sp. nov., in the order Burkholderiales isolated from human blood.</title>
        <authorList>
            <person name="Medina-Pascual M.J."/>
            <person name="Valdezate S."/>
            <person name="Monzon S."/>
            <person name="Cuesta I."/>
            <person name="Carrasco G."/>
            <person name="Villalon P."/>
            <person name="Saez-Nieto J.A."/>
        </authorList>
    </citation>
    <scope>NUCLEOTIDE SEQUENCE [LARGE SCALE GENOMIC DNA]</scope>
    <source>
        <strain evidence="2 3">CNM695-12</strain>
    </source>
</reference>
<dbReference type="Pfam" id="PF16732">
    <property type="entry name" value="ComP_DUS"/>
    <property type="match status" value="1"/>
</dbReference>
<evidence type="ECO:0000313" key="3">
    <source>
        <dbReference type="Proteomes" id="UP000286947"/>
    </source>
</evidence>
<dbReference type="SUPFAM" id="SSF54523">
    <property type="entry name" value="Pili subunits"/>
    <property type="match status" value="1"/>
</dbReference>
<dbReference type="Gene3D" id="3.30.700.10">
    <property type="entry name" value="Glycoprotein, Type 4 Pilin"/>
    <property type="match status" value="1"/>
</dbReference>
<comment type="caution">
    <text evidence="2">The sequence shown here is derived from an EMBL/GenBank/DDBJ whole genome shotgun (WGS) entry which is preliminary data.</text>
</comment>
<keyword evidence="3" id="KW-1185">Reference proteome</keyword>